<name>A0AAV2ATE7_9ARAC</name>
<dbReference type="AlphaFoldDB" id="A0AAV2ATE7"/>
<sequence length="78" mass="8704">MGIAGRKLFGTFKAGYFHVRVQNLNDTPVMSSVKFVRFPDATLLLLGATSLGFCSVLKWTVCWTLYSSYDMLSSCLLE</sequence>
<comment type="caution">
    <text evidence="1">The sequence shown here is derived from an EMBL/GenBank/DDBJ whole genome shotgun (WGS) entry which is preliminary data.</text>
</comment>
<proteinExistence type="predicted"/>
<dbReference type="EMBL" id="CAXIEN010000209">
    <property type="protein sequence ID" value="CAL1286862.1"/>
    <property type="molecule type" value="Genomic_DNA"/>
</dbReference>
<evidence type="ECO:0000313" key="1">
    <source>
        <dbReference type="EMBL" id="CAL1286862.1"/>
    </source>
</evidence>
<evidence type="ECO:0000313" key="2">
    <source>
        <dbReference type="Proteomes" id="UP001497382"/>
    </source>
</evidence>
<reference evidence="1 2" key="1">
    <citation type="submission" date="2024-04" db="EMBL/GenBank/DDBJ databases">
        <authorList>
            <person name="Rising A."/>
            <person name="Reimegard J."/>
            <person name="Sonavane S."/>
            <person name="Akerstrom W."/>
            <person name="Nylinder S."/>
            <person name="Hedman E."/>
            <person name="Kallberg Y."/>
        </authorList>
    </citation>
    <scope>NUCLEOTIDE SEQUENCE [LARGE SCALE GENOMIC DNA]</scope>
</reference>
<keyword evidence="2" id="KW-1185">Reference proteome</keyword>
<dbReference type="Proteomes" id="UP001497382">
    <property type="component" value="Unassembled WGS sequence"/>
</dbReference>
<accession>A0AAV2ATE7</accession>
<protein>
    <submittedName>
        <fullName evidence="1">Uncharacterized protein</fullName>
    </submittedName>
</protein>
<gene>
    <name evidence="1" type="ORF">LARSCL_LOCUS14483</name>
</gene>
<organism evidence="1 2">
    <name type="scientific">Larinioides sclopetarius</name>
    <dbReference type="NCBI Taxonomy" id="280406"/>
    <lineage>
        <taxon>Eukaryota</taxon>
        <taxon>Metazoa</taxon>
        <taxon>Ecdysozoa</taxon>
        <taxon>Arthropoda</taxon>
        <taxon>Chelicerata</taxon>
        <taxon>Arachnida</taxon>
        <taxon>Araneae</taxon>
        <taxon>Araneomorphae</taxon>
        <taxon>Entelegynae</taxon>
        <taxon>Araneoidea</taxon>
        <taxon>Araneidae</taxon>
        <taxon>Larinioides</taxon>
    </lineage>
</organism>